<gene>
    <name evidence="6" type="ORF">ABLG96_01380</name>
</gene>
<dbReference type="InterPro" id="IPR001647">
    <property type="entry name" value="HTH_TetR"/>
</dbReference>
<dbReference type="PROSITE" id="PS50977">
    <property type="entry name" value="HTH_TETR_2"/>
    <property type="match status" value="1"/>
</dbReference>
<sequence length="117" mass="12743">MARTRAFDTDRVLAISADLFCRRGFEGTSVDDLVTATGVQRGSLYGAFGSKLGLFVAVLDSDPAEQPTTVTLDLLLVALLELAHRDEKVRLICAARLQRHSQPGPVLGDRLLQRAHL</sequence>
<proteinExistence type="predicted"/>
<feature type="DNA-binding region" description="H-T-H motif" evidence="4">
    <location>
        <begin position="29"/>
        <end position="48"/>
    </location>
</feature>
<evidence type="ECO:0000256" key="2">
    <source>
        <dbReference type="ARBA" id="ARBA00023125"/>
    </source>
</evidence>
<name>A0AAU8DRB7_9ACTN</name>
<evidence type="ECO:0000256" key="3">
    <source>
        <dbReference type="ARBA" id="ARBA00023163"/>
    </source>
</evidence>
<keyword evidence="1" id="KW-0805">Transcription regulation</keyword>
<accession>A0AAU8DRB7</accession>
<feature type="domain" description="HTH tetR-type" evidence="5">
    <location>
        <begin position="6"/>
        <end position="66"/>
    </location>
</feature>
<keyword evidence="3" id="KW-0804">Transcription</keyword>
<organism evidence="6">
    <name type="scientific">Nakamurella sp. A5-74</name>
    <dbReference type="NCBI Taxonomy" id="3158264"/>
    <lineage>
        <taxon>Bacteria</taxon>
        <taxon>Bacillati</taxon>
        <taxon>Actinomycetota</taxon>
        <taxon>Actinomycetes</taxon>
        <taxon>Nakamurellales</taxon>
        <taxon>Nakamurellaceae</taxon>
        <taxon>Nakamurella</taxon>
    </lineage>
</organism>
<dbReference type="PRINTS" id="PR00455">
    <property type="entry name" value="HTHTETR"/>
</dbReference>
<evidence type="ECO:0000313" key="6">
    <source>
        <dbReference type="EMBL" id="XCG64027.1"/>
    </source>
</evidence>
<dbReference type="PANTHER" id="PTHR47506">
    <property type="entry name" value="TRANSCRIPTIONAL REGULATORY PROTEIN"/>
    <property type="match status" value="1"/>
</dbReference>
<dbReference type="InterPro" id="IPR009057">
    <property type="entry name" value="Homeodomain-like_sf"/>
</dbReference>
<dbReference type="PROSITE" id="PS01081">
    <property type="entry name" value="HTH_TETR_1"/>
    <property type="match status" value="1"/>
</dbReference>
<keyword evidence="2 4" id="KW-0238">DNA-binding</keyword>
<dbReference type="Pfam" id="PF00440">
    <property type="entry name" value="TetR_N"/>
    <property type="match status" value="1"/>
</dbReference>
<evidence type="ECO:0000259" key="5">
    <source>
        <dbReference type="PROSITE" id="PS50977"/>
    </source>
</evidence>
<dbReference type="RefSeq" id="WP_353649641.1">
    <property type="nucleotide sequence ID" value="NZ_CP159218.1"/>
</dbReference>
<dbReference type="GO" id="GO:0003677">
    <property type="term" value="F:DNA binding"/>
    <property type="evidence" value="ECO:0007669"/>
    <property type="project" value="UniProtKB-UniRule"/>
</dbReference>
<dbReference type="EMBL" id="CP159218">
    <property type="protein sequence ID" value="XCG64027.1"/>
    <property type="molecule type" value="Genomic_DNA"/>
</dbReference>
<dbReference type="InterPro" id="IPR023772">
    <property type="entry name" value="DNA-bd_HTH_TetR-type_CS"/>
</dbReference>
<evidence type="ECO:0000256" key="4">
    <source>
        <dbReference type="PROSITE-ProRule" id="PRU00335"/>
    </source>
</evidence>
<reference evidence="6" key="1">
    <citation type="submission" date="2024-05" db="EMBL/GenBank/DDBJ databases">
        <authorList>
            <person name="Cai S.Y."/>
            <person name="Jin L.M."/>
            <person name="Li H.R."/>
        </authorList>
    </citation>
    <scope>NUCLEOTIDE SEQUENCE</scope>
    <source>
        <strain evidence="6">A5-74</strain>
    </source>
</reference>
<protein>
    <submittedName>
        <fullName evidence="6">Helix-turn-helix domain-containing protein</fullName>
    </submittedName>
</protein>
<dbReference type="PANTHER" id="PTHR47506:SF1">
    <property type="entry name" value="HTH-TYPE TRANSCRIPTIONAL REGULATOR YJDC"/>
    <property type="match status" value="1"/>
</dbReference>
<dbReference type="AlphaFoldDB" id="A0AAU8DRB7"/>
<evidence type="ECO:0000256" key="1">
    <source>
        <dbReference type="ARBA" id="ARBA00023015"/>
    </source>
</evidence>
<dbReference type="SUPFAM" id="SSF46689">
    <property type="entry name" value="Homeodomain-like"/>
    <property type="match status" value="1"/>
</dbReference>
<dbReference type="Gene3D" id="1.10.10.60">
    <property type="entry name" value="Homeodomain-like"/>
    <property type="match status" value="1"/>
</dbReference>